<proteinExistence type="predicted"/>
<evidence type="ECO:0000313" key="2">
    <source>
        <dbReference type="EMBL" id="UGS39699.1"/>
    </source>
</evidence>
<evidence type="ECO:0000256" key="1">
    <source>
        <dbReference type="SAM" id="SignalP"/>
    </source>
</evidence>
<organism evidence="2 3">
    <name type="scientific">Pseudocitrobacter corydidari</name>
    <dbReference type="NCBI Taxonomy" id="2891570"/>
    <lineage>
        <taxon>Bacteria</taxon>
        <taxon>Pseudomonadati</taxon>
        <taxon>Pseudomonadota</taxon>
        <taxon>Gammaproteobacteria</taxon>
        <taxon>Enterobacterales</taxon>
        <taxon>Enterobacteriaceae</taxon>
        <taxon>Pseudocitrobacter</taxon>
    </lineage>
</organism>
<keyword evidence="1" id="KW-0732">Signal</keyword>
<protein>
    <recommendedName>
        <fullName evidence="4">Lipoprotein</fullName>
    </recommendedName>
</protein>
<evidence type="ECO:0008006" key="4">
    <source>
        <dbReference type="Google" id="ProtNLM"/>
    </source>
</evidence>
<reference evidence="2 3" key="1">
    <citation type="journal article" date="2022" name="Int. J. Syst. Evol. Microbiol.">
        <title>Pseudocitrobacter corydidari sp. nov., isolated from the Asian emerald cockroach Corydidarum magnifica.</title>
        <authorList>
            <person name="Guzman J."/>
            <person name="Poehlein A."/>
            <person name="Glaeser S.P."/>
            <person name="Schwengers O."/>
            <person name="Blom J."/>
            <person name="Hollensteiner J."/>
            <person name="Kampfer P."/>
            <person name="Vilcinskas A."/>
        </authorList>
    </citation>
    <scope>NUCLEOTIDE SEQUENCE [LARGE SCALE GENOMIC DNA]</scope>
    <source>
        <strain evidence="2">G163CM</strain>
    </source>
</reference>
<feature type="signal peptide" evidence="1">
    <location>
        <begin position="1"/>
        <end position="20"/>
    </location>
</feature>
<dbReference type="Proteomes" id="UP001199659">
    <property type="component" value="Chromosome"/>
</dbReference>
<evidence type="ECO:0000313" key="3">
    <source>
        <dbReference type="Proteomes" id="UP001199659"/>
    </source>
</evidence>
<gene>
    <name evidence="2" type="ORF">G163CM_03830</name>
</gene>
<accession>A0ABY3RZC7</accession>
<dbReference type="RefSeq" id="WP_231826670.1">
    <property type="nucleotide sequence ID" value="NZ_CP087880.1"/>
</dbReference>
<keyword evidence="3" id="KW-1185">Reference proteome</keyword>
<feature type="chain" id="PRO_5046997063" description="Lipoprotein" evidence="1">
    <location>
        <begin position="21"/>
        <end position="201"/>
    </location>
</feature>
<dbReference type="EMBL" id="CP087880">
    <property type="protein sequence ID" value="UGS39699.1"/>
    <property type="molecule type" value="Genomic_DNA"/>
</dbReference>
<dbReference type="PROSITE" id="PS51257">
    <property type="entry name" value="PROKAR_LIPOPROTEIN"/>
    <property type="match status" value="1"/>
</dbReference>
<name>A0ABY3RZC7_9ENTR</name>
<sequence length="201" mass="22922">MFVKYKALLLFAIVTLSGCADNIDADGVNPAALKAPQPETCPVYDHFFTNKGEQIDKTLIKGVPEYLSSLFKDYLRRYDARYGDESFITYPQSLTPEVRLSINGTEGYLFLHLKEGGWRQERLLPVHCENGRMVLKSKYRENVYSAYGTLVLRPEGDNLRVTIYMKAVRRVAGIFSVTESDMLSQWRFHQADPVLRASALK</sequence>